<evidence type="ECO:0000313" key="4">
    <source>
        <dbReference type="Proteomes" id="UP000271162"/>
    </source>
</evidence>
<dbReference type="SUPFAM" id="SSF46565">
    <property type="entry name" value="Chaperone J-domain"/>
    <property type="match status" value="1"/>
</dbReference>
<feature type="domain" description="J" evidence="2">
    <location>
        <begin position="20"/>
        <end position="85"/>
    </location>
</feature>
<dbReference type="SMART" id="SM00271">
    <property type="entry name" value="DnaJ"/>
    <property type="match status" value="1"/>
</dbReference>
<dbReference type="PANTHER" id="PTHR44145:SF4">
    <property type="entry name" value="J DOMAIN-CONTAINING PROTEIN"/>
    <property type="match status" value="1"/>
</dbReference>
<feature type="transmembrane region" description="Helical" evidence="1">
    <location>
        <begin position="197"/>
        <end position="218"/>
    </location>
</feature>
<accession>A0A3P7B3T7</accession>
<dbReference type="Gene3D" id="1.10.287.110">
    <property type="entry name" value="DnaJ domain"/>
    <property type="match status" value="1"/>
</dbReference>
<dbReference type="EMBL" id="UYSL01020626">
    <property type="protein sequence ID" value="VDL75488.1"/>
    <property type="molecule type" value="Genomic_DNA"/>
</dbReference>
<dbReference type="GO" id="GO:0007005">
    <property type="term" value="P:mitochondrion organization"/>
    <property type="evidence" value="ECO:0007669"/>
    <property type="project" value="TreeGrafter"/>
</dbReference>
<dbReference type="CDD" id="cd06257">
    <property type="entry name" value="DnaJ"/>
    <property type="match status" value="1"/>
</dbReference>
<reference evidence="3 4" key="1">
    <citation type="submission" date="2018-11" db="EMBL/GenBank/DDBJ databases">
        <authorList>
            <consortium name="Pathogen Informatics"/>
        </authorList>
    </citation>
    <scope>NUCLEOTIDE SEQUENCE [LARGE SCALE GENOMIC DNA]</scope>
</reference>
<dbReference type="STRING" id="27835.A0A3P7B3T7"/>
<dbReference type="Pfam" id="PF00226">
    <property type="entry name" value="DnaJ"/>
    <property type="match status" value="1"/>
</dbReference>
<name>A0A3P7B3T7_NIPBR</name>
<gene>
    <name evidence="3" type="ORF">NBR_LOCUS11899</name>
</gene>
<dbReference type="InterPro" id="IPR036869">
    <property type="entry name" value="J_dom_sf"/>
</dbReference>
<protein>
    <recommendedName>
        <fullName evidence="2">J domain-containing protein</fullName>
    </recommendedName>
</protein>
<evidence type="ECO:0000313" key="3">
    <source>
        <dbReference type="EMBL" id="VDL75488.1"/>
    </source>
</evidence>
<dbReference type="GO" id="GO:0043066">
    <property type="term" value="P:negative regulation of apoptotic process"/>
    <property type="evidence" value="ECO:0007669"/>
    <property type="project" value="TreeGrafter"/>
</dbReference>
<dbReference type="GO" id="GO:0005739">
    <property type="term" value="C:mitochondrion"/>
    <property type="evidence" value="ECO:0007669"/>
    <property type="project" value="TreeGrafter"/>
</dbReference>
<evidence type="ECO:0000256" key="1">
    <source>
        <dbReference type="SAM" id="Phobius"/>
    </source>
</evidence>
<keyword evidence="1" id="KW-0472">Membrane</keyword>
<keyword evidence="1" id="KW-0812">Transmembrane</keyword>
<keyword evidence="4" id="KW-1185">Reference proteome</keyword>
<dbReference type="InterPro" id="IPR051938">
    <property type="entry name" value="Apopto_cytoskel_mod"/>
</dbReference>
<dbReference type="PANTHER" id="PTHR44145">
    <property type="entry name" value="DNAJ HOMOLOG SUBFAMILY A MEMBER 3, MITOCHONDRIAL"/>
    <property type="match status" value="1"/>
</dbReference>
<dbReference type="Proteomes" id="UP000271162">
    <property type="component" value="Unassembled WGS sequence"/>
</dbReference>
<dbReference type="PROSITE" id="PS50076">
    <property type="entry name" value="DNAJ_2"/>
    <property type="match status" value="1"/>
</dbReference>
<proteinExistence type="predicted"/>
<dbReference type="InterPro" id="IPR001623">
    <property type="entry name" value="DnaJ_domain"/>
</dbReference>
<dbReference type="AlphaFoldDB" id="A0A3P7B3T7"/>
<sequence length="219" mass="25731">MSAGPSSISVRLLASERFVDHYAVLGVKPDATSKEIKAAFYELSKKYHPDLNKENEADAKKFHEVSLAYEILGSDEKRKVYDMTRIRTTPSVRSPSMGSSSTYTRPKQYTDLDIDYKDFEHFQRHTRRRKQYHSHFDMPDEFYAEFGGQKGEFKRRIFKSEFEESKELQQKKYPIPTFEQMMREKREKERDESRKQLVGAVGFATVAAAVLFIARHFFR</sequence>
<dbReference type="PRINTS" id="PR00625">
    <property type="entry name" value="JDOMAIN"/>
</dbReference>
<evidence type="ECO:0000259" key="2">
    <source>
        <dbReference type="PROSITE" id="PS50076"/>
    </source>
</evidence>
<keyword evidence="1" id="KW-1133">Transmembrane helix</keyword>
<organism evidence="3 4">
    <name type="scientific">Nippostrongylus brasiliensis</name>
    <name type="common">Rat hookworm</name>
    <dbReference type="NCBI Taxonomy" id="27835"/>
    <lineage>
        <taxon>Eukaryota</taxon>
        <taxon>Metazoa</taxon>
        <taxon>Ecdysozoa</taxon>
        <taxon>Nematoda</taxon>
        <taxon>Chromadorea</taxon>
        <taxon>Rhabditida</taxon>
        <taxon>Rhabditina</taxon>
        <taxon>Rhabditomorpha</taxon>
        <taxon>Strongyloidea</taxon>
        <taxon>Heligmosomidae</taxon>
        <taxon>Nippostrongylus</taxon>
    </lineage>
</organism>